<keyword evidence="2" id="KW-1185">Reference proteome</keyword>
<evidence type="ECO:0000313" key="1">
    <source>
        <dbReference type="EMBL" id="KAK1597722.1"/>
    </source>
</evidence>
<comment type="caution">
    <text evidence="1">The sequence shown here is derived from an EMBL/GenBank/DDBJ whole genome shotgun (WGS) entry which is preliminary data.</text>
</comment>
<dbReference type="GeneID" id="85436913"/>
<protein>
    <submittedName>
        <fullName evidence="1">Uncharacterized protein</fullName>
    </submittedName>
</protein>
<dbReference type="Proteomes" id="UP001230504">
    <property type="component" value="Unassembled WGS sequence"/>
</dbReference>
<evidence type="ECO:0000313" key="2">
    <source>
        <dbReference type="Proteomes" id="UP001230504"/>
    </source>
</evidence>
<reference evidence="1" key="1">
    <citation type="submission" date="2021-06" db="EMBL/GenBank/DDBJ databases">
        <title>Comparative genomics, transcriptomics and evolutionary studies reveal genomic signatures of adaptation to plant cell wall in hemibiotrophic fungi.</title>
        <authorList>
            <consortium name="DOE Joint Genome Institute"/>
            <person name="Baroncelli R."/>
            <person name="Diaz J.F."/>
            <person name="Benocci T."/>
            <person name="Peng M."/>
            <person name="Battaglia E."/>
            <person name="Haridas S."/>
            <person name="Andreopoulos W."/>
            <person name="Labutti K."/>
            <person name="Pangilinan J."/>
            <person name="Floch G.L."/>
            <person name="Makela M.R."/>
            <person name="Henrissat B."/>
            <person name="Grigoriev I.V."/>
            <person name="Crouch J.A."/>
            <person name="De Vries R.P."/>
            <person name="Sukno S.A."/>
            <person name="Thon M.R."/>
        </authorList>
    </citation>
    <scope>NUCLEOTIDE SEQUENCE</scope>
    <source>
        <strain evidence="1">CBS 125086</strain>
    </source>
</reference>
<accession>A0AAD8V814</accession>
<proteinExistence type="predicted"/>
<gene>
    <name evidence="1" type="ORF">LY79DRAFT_354575</name>
</gene>
<organism evidence="1 2">
    <name type="scientific">Colletotrichum navitas</name>
    <dbReference type="NCBI Taxonomy" id="681940"/>
    <lineage>
        <taxon>Eukaryota</taxon>
        <taxon>Fungi</taxon>
        <taxon>Dikarya</taxon>
        <taxon>Ascomycota</taxon>
        <taxon>Pezizomycotina</taxon>
        <taxon>Sordariomycetes</taxon>
        <taxon>Hypocreomycetidae</taxon>
        <taxon>Glomerellales</taxon>
        <taxon>Glomerellaceae</taxon>
        <taxon>Colletotrichum</taxon>
        <taxon>Colletotrichum graminicola species complex</taxon>
    </lineage>
</organism>
<dbReference type="EMBL" id="JAHLJV010000007">
    <property type="protein sequence ID" value="KAK1597722.1"/>
    <property type="molecule type" value="Genomic_DNA"/>
</dbReference>
<dbReference type="AlphaFoldDB" id="A0AAD8V814"/>
<name>A0AAD8V814_9PEZI</name>
<dbReference type="RefSeq" id="XP_060418494.1">
    <property type="nucleotide sequence ID" value="XM_060552673.1"/>
</dbReference>
<sequence length="154" mass="16587">MGEAGHLSVLRVTANASSGTLLGIRTFSRRGRISIPFFRTATAGMSGFNMLPVCAPQSCCRSIDWGLWNLGGLDVPGPTLLFQLFPGSPGGTPPGSVSKRVAPAACHQLGVPQCRPDLHRLPAKEQVHVQRQRNNRQLVPIPKKRIPQGVSMLM</sequence>